<sequence>MKTLALIFTLILAAQCQDATTTTTLPETTMEVTTALQPIAEVKNKTLSELVKEQTETIKKILLENKQYPEMKEKAPSKVLTKQEKEKQSIEELRLKCMNFFKLGFGGSTTTTTPKPIQTIIPFGPVMKPEFLRPKPVENGNFFYIAHQPADVFGYRTNNKLGERLEPSASEINEEFTEKPFTTISPVMDETATNVEKFEAVTGATPNQKYKYVKLEPLVLQKTMLTNGKTYFYWYKPLPSTQSFVQIPDIPENENVETVAQPQSQSNQVPLPAQYQYYLDPKTGSIIRNSKPPQPTTTETPKESYNPAPKFYINPQTGMIYQHANPQIVQQQQIETQTEKVPDYTITYQQTEAETPKPQVRYMIPMLLATKEDLAKLQNNPKNQFMFFPSYPKAADA</sequence>
<keyword evidence="2" id="KW-0732">Signal</keyword>
<organism evidence="3 5">
    <name type="scientific">Nicrophorus vespilloides</name>
    <name type="common">Boreal carrion beetle</name>
    <dbReference type="NCBI Taxonomy" id="110193"/>
    <lineage>
        <taxon>Eukaryota</taxon>
        <taxon>Metazoa</taxon>
        <taxon>Ecdysozoa</taxon>
        <taxon>Arthropoda</taxon>
        <taxon>Hexapoda</taxon>
        <taxon>Insecta</taxon>
        <taxon>Pterygota</taxon>
        <taxon>Neoptera</taxon>
        <taxon>Endopterygota</taxon>
        <taxon>Coleoptera</taxon>
        <taxon>Polyphaga</taxon>
        <taxon>Staphyliniformia</taxon>
        <taxon>Silphidae</taxon>
        <taxon>Nicrophorinae</taxon>
        <taxon>Nicrophorus</taxon>
    </lineage>
</organism>
<evidence type="ECO:0000256" key="1">
    <source>
        <dbReference type="SAM" id="MobiDB-lite"/>
    </source>
</evidence>
<evidence type="ECO:0000313" key="4">
    <source>
        <dbReference type="RefSeq" id="XP_017774719.1"/>
    </source>
</evidence>
<feature type="signal peptide" evidence="2">
    <location>
        <begin position="1"/>
        <end position="16"/>
    </location>
</feature>
<feature type="chain" id="PRO_5045022714" evidence="2">
    <location>
        <begin position="17"/>
        <end position="397"/>
    </location>
</feature>
<accession>A0ABM1MJH0</accession>
<evidence type="ECO:0000313" key="3">
    <source>
        <dbReference type="Proteomes" id="UP000695000"/>
    </source>
</evidence>
<keyword evidence="3" id="KW-1185">Reference proteome</keyword>
<protein>
    <submittedName>
        <fullName evidence="4 5">Uncharacterized protein LOC108561345</fullName>
    </submittedName>
</protein>
<proteinExistence type="predicted"/>
<evidence type="ECO:0000256" key="2">
    <source>
        <dbReference type="SAM" id="SignalP"/>
    </source>
</evidence>
<dbReference type="RefSeq" id="XP_017774720.1">
    <property type="nucleotide sequence ID" value="XM_017919231.1"/>
</dbReference>
<dbReference type="RefSeq" id="XP_017774719.1">
    <property type="nucleotide sequence ID" value="XM_017919230.1"/>
</dbReference>
<reference evidence="4 5" key="1">
    <citation type="submission" date="2025-05" db="UniProtKB">
        <authorList>
            <consortium name="RefSeq"/>
        </authorList>
    </citation>
    <scope>IDENTIFICATION</scope>
    <source>
        <tissue evidence="4 5">Whole Larva</tissue>
    </source>
</reference>
<dbReference type="GeneID" id="108561345"/>
<gene>
    <name evidence="4 5" type="primary">LOC108561345</name>
</gene>
<name>A0ABM1MJH0_NICVS</name>
<feature type="region of interest" description="Disordered" evidence="1">
    <location>
        <begin position="284"/>
        <end position="308"/>
    </location>
</feature>
<evidence type="ECO:0000313" key="5">
    <source>
        <dbReference type="RefSeq" id="XP_017774720.1"/>
    </source>
</evidence>
<dbReference type="Proteomes" id="UP000695000">
    <property type="component" value="Unplaced"/>
</dbReference>